<keyword evidence="3" id="KW-1185">Reference proteome</keyword>
<dbReference type="GO" id="GO:0004523">
    <property type="term" value="F:RNA-DNA hybrid ribonuclease activity"/>
    <property type="evidence" value="ECO:0007669"/>
    <property type="project" value="InterPro"/>
</dbReference>
<evidence type="ECO:0000313" key="4">
    <source>
        <dbReference type="WBParaSite" id="SRAE_0000051700.1"/>
    </source>
</evidence>
<dbReference type="InterPro" id="IPR002156">
    <property type="entry name" value="RNaseH_domain"/>
</dbReference>
<dbReference type="AlphaFoldDB" id="A0A090MSV4"/>
<dbReference type="RefSeq" id="XP_024500602.1">
    <property type="nucleotide sequence ID" value="XM_024646418.1"/>
</dbReference>
<sequence length="125" mass="14425">MKRNSNDSAQQAEMTTLTLALEELHCLIYGKTFNNNEPTLIASDSDYVFKTVKIYFKVWENRGFKKANNETPAILKKWKGIFKRLKQMNIKLIKVRAHAEIIINCKADTAARKYASAMRVLRSQV</sequence>
<reference evidence="2" key="2">
    <citation type="submission" date="2014-09" db="EMBL/GenBank/DDBJ databases">
        <authorList>
            <person name="Aslett A.Martin."/>
        </authorList>
    </citation>
    <scope>NUCLEOTIDE SEQUENCE</scope>
    <source>
        <strain evidence="2">ED321 Heterogonic</strain>
    </source>
</reference>
<protein>
    <submittedName>
        <fullName evidence="2 4">Ribonuclease H domain and Ribonuclease H-like domain-containing protein</fullName>
    </submittedName>
</protein>
<reference evidence="3" key="1">
    <citation type="submission" date="2014-09" db="EMBL/GenBank/DDBJ databases">
        <authorList>
            <person name="Martin A.A."/>
        </authorList>
    </citation>
    <scope>NUCLEOTIDE SEQUENCE</scope>
    <source>
        <strain evidence="3">ED321</strain>
    </source>
</reference>
<evidence type="ECO:0000313" key="3">
    <source>
        <dbReference type="Proteomes" id="UP000035682"/>
    </source>
</evidence>
<evidence type="ECO:0000313" key="5">
    <source>
        <dbReference type="WormBase" id="SRAE_0000051700"/>
    </source>
</evidence>
<dbReference type="GeneID" id="36373761"/>
<dbReference type="CTD" id="36373761"/>
<reference evidence="4" key="3">
    <citation type="submission" date="2020-12" db="UniProtKB">
        <authorList>
            <consortium name="WormBaseParasite"/>
        </authorList>
    </citation>
    <scope>IDENTIFICATION</scope>
</reference>
<dbReference type="WormBase" id="SRAE_0000051700">
    <property type="protein sequence ID" value="SRP07037"/>
    <property type="gene ID" value="WBGene00256263"/>
</dbReference>
<accession>A0A090MSV4</accession>
<dbReference type="Proteomes" id="UP000035682">
    <property type="component" value="Unplaced"/>
</dbReference>
<dbReference type="Pfam" id="PF00075">
    <property type="entry name" value="RNase_H"/>
    <property type="match status" value="1"/>
</dbReference>
<dbReference type="SUPFAM" id="SSF53098">
    <property type="entry name" value="Ribonuclease H-like"/>
    <property type="match status" value="1"/>
</dbReference>
<dbReference type="InterPro" id="IPR012337">
    <property type="entry name" value="RNaseH-like_sf"/>
</dbReference>
<dbReference type="WBParaSite" id="SRAE_0000051700.1">
    <property type="protein sequence ID" value="SRAE_0000051700.1"/>
    <property type="gene ID" value="WBGene00256263"/>
</dbReference>
<gene>
    <name evidence="2 4 5" type="ORF">SRAE_0000051700</name>
</gene>
<dbReference type="InterPro" id="IPR036397">
    <property type="entry name" value="RNaseH_sf"/>
</dbReference>
<feature type="domain" description="RNase H type-1" evidence="1">
    <location>
        <begin position="1"/>
        <end position="116"/>
    </location>
</feature>
<proteinExistence type="predicted"/>
<dbReference type="Gene3D" id="3.30.420.10">
    <property type="entry name" value="Ribonuclease H-like superfamily/Ribonuclease H"/>
    <property type="match status" value="1"/>
</dbReference>
<dbReference type="GO" id="GO:0003676">
    <property type="term" value="F:nucleic acid binding"/>
    <property type="evidence" value="ECO:0007669"/>
    <property type="project" value="InterPro"/>
</dbReference>
<dbReference type="EMBL" id="LN609407">
    <property type="protein sequence ID" value="CEF61393.1"/>
    <property type="molecule type" value="Genomic_DNA"/>
</dbReference>
<dbReference type="PROSITE" id="PS50879">
    <property type="entry name" value="RNASE_H_1"/>
    <property type="match status" value="1"/>
</dbReference>
<evidence type="ECO:0000259" key="1">
    <source>
        <dbReference type="PROSITE" id="PS50879"/>
    </source>
</evidence>
<evidence type="ECO:0000313" key="2">
    <source>
        <dbReference type="EMBL" id="CEF61393.1"/>
    </source>
</evidence>
<organism evidence="2">
    <name type="scientific">Strongyloides ratti</name>
    <name type="common">Parasitic roundworm</name>
    <dbReference type="NCBI Taxonomy" id="34506"/>
    <lineage>
        <taxon>Eukaryota</taxon>
        <taxon>Metazoa</taxon>
        <taxon>Ecdysozoa</taxon>
        <taxon>Nematoda</taxon>
        <taxon>Chromadorea</taxon>
        <taxon>Rhabditida</taxon>
        <taxon>Tylenchina</taxon>
        <taxon>Panagrolaimomorpha</taxon>
        <taxon>Strongyloidoidea</taxon>
        <taxon>Strongyloididae</taxon>
        <taxon>Strongyloides</taxon>
    </lineage>
</organism>
<name>A0A090MSV4_STRRB</name>